<feature type="compositionally biased region" description="Low complexity" evidence="2">
    <location>
        <begin position="104"/>
        <end position="117"/>
    </location>
</feature>
<accession>A0A8D0H4J8</accession>
<dbReference type="AlphaFoldDB" id="A0A8D0H4J8"/>
<reference evidence="3" key="2">
    <citation type="submission" date="2025-09" db="UniProtKB">
        <authorList>
            <consortium name="Ensembl"/>
        </authorList>
    </citation>
    <scope>IDENTIFICATION</scope>
</reference>
<dbReference type="InterPro" id="IPR036322">
    <property type="entry name" value="WD40_repeat_dom_sf"/>
</dbReference>
<feature type="region of interest" description="Disordered" evidence="2">
    <location>
        <begin position="103"/>
        <end position="126"/>
    </location>
</feature>
<dbReference type="GeneTree" id="ENSGT00390000017324"/>
<evidence type="ECO:0000313" key="4">
    <source>
        <dbReference type="Proteomes" id="UP000694392"/>
    </source>
</evidence>
<proteinExistence type="predicted"/>
<dbReference type="PROSITE" id="PS50082">
    <property type="entry name" value="WD_REPEATS_2"/>
    <property type="match status" value="1"/>
</dbReference>
<evidence type="ECO:0000256" key="2">
    <source>
        <dbReference type="SAM" id="MobiDB-lite"/>
    </source>
</evidence>
<evidence type="ECO:0000313" key="3">
    <source>
        <dbReference type="Ensembl" id="ENSSPUP00000016596.1"/>
    </source>
</evidence>
<dbReference type="SUPFAM" id="SSF50978">
    <property type="entry name" value="WD40 repeat-like"/>
    <property type="match status" value="1"/>
</dbReference>
<protein>
    <submittedName>
        <fullName evidence="3">Uncharacterized protein</fullName>
    </submittedName>
</protein>
<feature type="repeat" description="WD" evidence="1">
    <location>
        <begin position="24"/>
        <end position="38"/>
    </location>
</feature>
<keyword evidence="4" id="KW-1185">Reference proteome</keyword>
<dbReference type="OMA" id="KSTCLCF"/>
<dbReference type="PANTHER" id="PTHR14091">
    <property type="entry name" value="PERIODIC TRYPTOPHAN PROTEIN 1"/>
    <property type="match status" value="1"/>
</dbReference>
<dbReference type="GO" id="GO:0006364">
    <property type="term" value="P:rRNA processing"/>
    <property type="evidence" value="ECO:0007669"/>
    <property type="project" value="InterPro"/>
</dbReference>
<dbReference type="InterPro" id="IPR001680">
    <property type="entry name" value="WD40_rpt"/>
</dbReference>
<dbReference type="Proteomes" id="UP000694392">
    <property type="component" value="Unplaced"/>
</dbReference>
<reference evidence="3" key="1">
    <citation type="submission" date="2025-08" db="UniProtKB">
        <authorList>
            <consortium name="Ensembl"/>
        </authorList>
    </citation>
    <scope>IDENTIFICATION</scope>
</reference>
<evidence type="ECO:0000256" key="1">
    <source>
        <dbReference type="PROSITE-ProRule" id="PRU00221"/>
    </source>
</evidence>
<dbReference type="InterPro" id="IPR015943">
    <property type="entry name" value="WD40/YVTN_repeat-like_dom_sf"/>
</dbReference>
<dbReference type="Ensembl" id="ENSSPUT00000017679.1">
    <property type="protein sequence ID" value="ENSSPUP00000016596.1"/>
    <property type="gene ID" value="ENSSPUG00000012841.1"/>
</dbReference>
<keyword evidence="1" id="KW-0853">WD repeat</keyword>
<name>A0A8D0H4J8_SPHPU</name>
<organism evidence="3 4">
    <name type="scientific">Sphenodon punctatus</name>
    <name type="common">Tuatara</name>
    <name type="synonym">Hatteria punctata</name>
    <dbReference type="NCBI Taxonomy" id="8508"/>
    <lineage>
        <taxon>Eukaryota</taxon>
        <taxon>Metazoa</taxon>
        <taxon>Chordata</taxon>
        <taxon>Craniata</taxon>
        <taxon>Vertebrata</taxon>
        <taxon>Euteleostomi</taxon>
        <taxon>Lepidosauria</taxon>
        <taxon>Sphenodontia</taxon>
        <taxon>Sphenodontidae</taxon>
        <taxon>Sphenodon</taxon>
    </lineage>
</organism>
<dbReference type="InterPro" id="IPR044285">
    <property type="entry name" value="PWP1"/>
</dbReference>
<dbReference type="Gene3D" id="2.130.10.10">
    <property type="entry name" value="YVTN repeat-like/Quinoprotein amine dehydrogenase"/>
    <property type="match status" value="1"/>
</dbReference>
<dbReference type="GO" id="GO:0005634">
    <property type="term" value="C:nucleus"/>
    <property type="evidence" value="ECO:0007669"/>
    <property type="project" value="TreeGrafter"/>
</dbReference>
<dbReference type="PANTHER" id="PTHR14091:SF0">
    <property type="entry name" value="PERIODIC TRYPTOPHAN PROTEIN 1 HOMOLOG"/>
    <property type="match status" value="1"/>
</dbReference>
<sequence length="126" mass="13325">MLLSGSSDPYFAGLQLSSQIKGCLVTSSSDKNVKIWDILGDKPSLVHSRDMKMGVLFCAACCPDLPFVYAFGGERQGLQVWDISSIAAVNEVFGSRDRLIVANSSSAASTSSASSSSKNPEAVMEP</sequence>